<dbReference type="InParanoid" id="G3H2N1"/>
<protein>
    <submittedName>
        <fullName evidence="1">Uncharacterized protein</fullName>
    </submittedName>
</protein>
<accession>G3H2N1</accession>
<proteinExistence type="predicted"/>
<dbReference type="EMBL" id="JH000117">
    <property type="protein sequence ID" value="EGW02628.1"/>
    <property type="molecule type" value="Genomic_DNA"/>
</dbReference>
<evidence type="ECO:0000313" key="1">
    <source>
        <dbReference type="EMBL" id="EGW02628.1"/>
    </source>
</evidence>
<dbReference type="Proteomes" id="UP000001075">
    <property type="component" value="Unassembled WGS sequence"/>
</dbReference>
<gene>
    <name evidence="1" type="ORF">I79_004448</name>
</gene>
<sequence length="75" mass="8686">MMSRVPFHQKVKYKMFDISSNSTQAFLSAPTWYLPAASYGTDCLWNTSLKMFGENEGERAHRRCGDEGIRVNHKR</sequence>
<reference evidence="2" key="1">
    <citation type="journal article" date="2011" name="Nat. Biotechnol.">
        <title>The genomic sequence of the Chinese hamster ovary (CHO)-K1 cell line.</title>
        <authorList>
            <person name="Xu X."/>
            <person name="Nagarajan H."/>
            <person name="Lewis N.E."/>
            <person name="Pan S."/>
            <person name="Cai Z."/>
            <person name="Liu X."/>
            <person name="Chen W."/>
            <person name="Xie M."/>
            <person name="Wang W."/>
            <person name="Hammond S."/>
            <person name="Andersen M.R."/>
            <person name="Neff N."/>
            <person name="Passarelli B."/>
            <person name="Koh W."/>
            <person name="Fan H.C."/>
            <person name="Wang J."/>
            <person name="Gui Y."/>
            <person name="Lee K.H."/>
            <person name="Betenbaugh M.J."/>
            <person name="Quake S.R."/>
            <person name="Famili I."/>
            <person name="Palsson B.O."/>
            <person name="Wang J."/>
        </authorList>
    </citation>
    <scope>NUCLEOTIDE SEQUENCE [LARGE SCALE GENOMIC DNA]</scope>
    <source>
        <strain evidence="2">CHO K1 cell line</strain>
    </source>
</reference>
<organism evidence="1 2">
    <name type="scientific">Cricetulus griseus</name>
    <name type="common">Chinese hamster</name>
    <name type="synonym">Cricetulus barabensis griseus</name>
    <dbReference type="NCBI Taxonomy" id="10029"/>
    <lineage>
        <taxon>Eukaryota</taxon>
        <taxon>Metazoa</taxon>
        <taxon>Chordata</taxon>
        <taxon>Craniata</taxon>
        <taxon>Vertebrata</taxon>
        <taxon>Euteleostomi</taxon>
        <taxon>Mammalia</taxon>
        <taxon>Eutheria</taxon>
        <taxon>Euarchontoglires</taxon>
        <taxon>Glires</taxon>
        <taxon>Rodentia</taxon>
        <taxon>Myomorpha</taxon>
        <taxon>Muroidea</taxon>
        <taxon>Cricetidae</taxon>
        <taxon>Cricetinae</taxon>
        <taxon>Cricetulus</taxon>
    </lineage>
</organism>
<dbReference type="AlphaFoldDB" id="G3H2N1"/>
<name>G3H2N1_CRIGR</name>
<evidence type="ECO:0000313" key="2">
    <source>
        <dbReference type="Proteomes" id="UP000001075"/>
    </source>
</evidence>